<dbReference type="AlphaFoldDB" id="A0ABD1TPW6"/>
<dbReference type="Proteomes" id="UP001604277">
    <property type="component" value="Unassembled WGS sequence"/>
</dbReference>
<evidence type="ECO:0000256" key="1">
    <source>
        <dbReference type="SAM" id="MobiDB-lite"/>
    </source>
</evidence>
<name>A0ABD1TPW6_9LAMI</name>
<evidence type="ECO:0000313" key="3">
    <source>
        <dbReference type="Proteomes" id="UP001604277"/>
    </source>
</evidence>
<accession>A0ABD1TPW6</accession>
<feature type="region of interest" description="Disordered" evidence="1">
    <location>
        <begin position="1"/>
        <end position="59"/>
    </location>
</feature>
<feature type="compositionally biased region" description="Low complexity" evidence="1">
    <location>
        <begin position="11"/>
        <end position="28"/>
    </location>
</feature>
<protein>
    <submittedName>
        <fullName evidence="2">Uncharacterized protein</fullName>
    </submittedName>
</protein>
<sequence>MCEESHKKSKTSSSLSPSSSRPSSSRPSVGKKRRLEDYSDSPSQKRSRSSSLPSPSLSELFANRNERLHDSQLTSLPGFMAQAVDSVFYFINQTLESWSESLTTCHKAVVIEGYLALTMVLVQDQNRN</sequence>
<reference evidence="3" key="1">
    <citation type="submission" date="2024-07" db="EMBL/GenBank/DDBJ databases">
        <title>Two chromosome-level genome assemblies of Korean endemic species Abeliophyllum distichum and Forsythia ovata (Oleaceae).</title>
        <authorList>
            <person name="Jang H."/>
        </authorList>
    </citation>
    <scope>NUCLEOTIDE SEQUENCE [LARGE SCALE GENOMIC DNA]</scope>
</reference>
<organism evidence="2 3">
    <name type="scientific">Forsythia ovata</name>
    <dbReference type="NCBI Taxonomy" id="205694"/>
    <lineage>
        <taxon>Eukaryota</taxon>
        <taxon>Viridiplantae</taxon>
        <taxon>Streptophyta</taxon>
        <taxon>Embryophyta</taxon>
        <taxon>Tracheophyta</taxon>
        <taxon>Spermatophyta</taxon>
        <taxon>Magnoliopsida</taxon>
        <taxon>eudicotyledons</taxon>
        <taxon>Gunneridae</taxon>
        <taxon>Pentapetalae</taxon>
        <taxon>asterids</taxon>
        <taxon>lamiids</taxon>
        <taxon>Lamiales</taxon>
        <taxon>Oleaceae</taxon>
        <taxon>Forsythieae</taxon>
        <taxon>Forsythia</taxon>
    </lineage>
</organism>
<feature type="compositionally biased region" description="Low complexity" evidence="1">
    <location>
        <begin position="40"/>
        <end position="58"/>
    </location>
</feature>
<proteinExistence type="predicted"/>
<evidence type="ECO:0000313" key="2">
    <source>
        <dbReference type="EMBL" id="KAL2514747.1"/>
    </source>
</evidence>
<comment type="caution">
    <text evidence="2">The sequence shown here is derived from an EMBL/GenBank/DDBJ whole genome shotgun (WGS) entry which is preliminary data.</text>
</comment>
<keyword evidence="3" id="KW-1185">Reference proteome</keyword>
<gene>
    <name evidence="2" type="ORF">Fot_28718</name>
</gene>
<dbReference type="EMBL" id="JBFOLJ010000008">
    <property type="protein sequence ID" value="KAL2514747.1"/>
    <property type="molecule type" value="Genomic_DNA"/>
</dbReference>